<sequence length="270" mass="29885">MCPVSFFADAAASQRVHLSPAPIPHGTTDMHGTLDMAVSFLPHESQSQQETDIQFLSVRTCTFGVLTSDRRCSRRDETKREFRVHNRKPSHRKFGTPYLSGTTDAASGFGYGCGETGFSLSAAPEDACACGRDDRLMLSMFNRGQHVRERLIAIVGFRDEYTQHIDAALVMGRLALHGSMLVPVVAKATYPMFNMFIITRLTTHPMSSTRAAVILYGLRVTLHLSSFSLVEFPPTSLALGRRSPFSSSAQHLLFRDSSAMLIRTTAIRRP</sequence>
<accession>A0AAW0DSS4</accession>
<dbReference type="AlphaFoldDB" id="A0AAW0DSS4"/>
<dbReference type="EMBL" id="JAWWNJ010000006">
    <property type="protein sequence ID" value="KAK7053990.1"/>
    <property type="molecule type" value="Genomic_DNA"/>
</dbReference>
<evidence type="ECO:0000313" key="2">
    <source>
        <dbReference type="Proteomes" id="UP001362999"/>
    </source>
</evidence>
<organism evidence="1 2">
    <name type="scientific">Favolaschia claudopus</name>
    <dbReference type="NCBI Taxonomy" id="2862362"/>
    <lineage>
        <taxon>Eukaryota</taxon>
        <taxon>Fungi</taxon>
        <taxon>Dikarya</taxon>
        <taxon>Basidiomycota</taxon>
        <taxon>Agaricomycotina</taxon>
        <taxon>Agaricomycetes</taxon>
        <taxon>Agaricomycetidae</taxon>
        <taxon>Agaricales</taxon>
        <taxon>Marasmiineae</taxon>
        <taxon>Mycenaceae</taxon>
        <taxon>Favolaschia</taxon>
    </lineage>
</organism>
<proteinExistence type="predicted"/>
<dbReference type="Proteomes" id="UP001362999">
    <property type="component" value="Unassembled WGS sequence"/>
</dbReference>
<reference evidence="1 2" key="1">
    <citation type="journal article" date="2024" name="J Genomics">
        <title>Draft genome sequencing and assembly of Favolaschia claudopus CIRM-BRFM 2984 isolated from oak limbs.</title>
        <authorList>
            <person name="Navarro D."/>
            <person name="Drula E."/>
            <person name="Chaduli D."/>
            <person name="Cazenave R."/>
            <person name="Ahrendt S."/>
            <person name="Wang J."/>
            <person name="Lipzen A."/>
            <person name="Daum C."/>
            <person name="Barry K."/>
            <person name="Grigoriev I.V."/>
            <person name="Favel A."/>
            <person name="Rosso M.N."/>
            <person name="Martin F."/>
        </authorList>
    </citation>
    <scope>NUCLEOTIDE SEQUENCE [LARGE SCALE GENOMIC DNA]</scope>
    <source>
        <strain evidence="1 2">CIRM-BRFM 2984</strain>
    </source>
</reference>
<protein>
    <submittedName>
        <fullName evidence="1">Uncharacterized protein</fullName>
    </submittedName>
</protein>
<keyword evidence="2" id="KW-1185">Reference proteome</keyword>
<comment type="caution">
    <text evidence="1">The sequence shown here is derived from an EMBL/GenBank/DDBJ whole genome shotgun (WGS) entry which is preliminary data.</text>
</comment>
<name>A0AAW0DSS4_9AGAR</name>
<gene>
    <name evidence="1" type="ORF">R3P38DRAFT_1474773</name>
</gene>
<evidence type="ECO:0000313" key="1">
    <source>
        <dbReference type="EMBL" id="KAK7053990.1"/>
    </source>
</evidence>